<reference evidence="2" key="1">
    <citation type="journal article" date="2019" name="Int. J. Syst. Evol. Microbiol.">
        <title>The Global Catalogue of Microorganisms (GCM) 10K type strain sequencing project: providing services to taxonomists for standard genome sequencing and annotation.</title>
        <authorList>
            <consortium name="The Broad Institute Genomics Platform"/>
            <consortium name="The Broad Institute Genome Sequencing Center for Infectious Disease"/>
            <person name="Wu L."/>
            <person name="Ma J."/>
        </authorList>
    </citation>
    <scope>NUCLEOTIDE SEQUENCE [LARGE SCALE GENOMIC DNA]</scope>
    <source>
        <strain evidence="2">KCTC 42424</strain>
    </source>
</reference>
<organism evidence="1 2">
    <name type="scientific">Bacterioplanoides pacificum</name>
    <dbReference type="NCBI Taxonomy" id="1171596"/>
    <lineage>
        <taxon>Bacteria</taxon>
        <taxon>Pseudomonadati</taxon>
        <taxon>Pseudomonadota</taxon>
        <taxon>Gammaproteobacteria</taxon>
        <taxon>Oceanospirillales</taxon>
        <taxon>Oceanospirillaceae</taxon>
        <taxon>Bacterioplanoides</taxon>
    </lineage>
</organism>
<dbReference type="Proteomes" id="UP001595722">
    <property type="component" value="Unassembled WGS sequence"/>
</dbReference>
<sequence>MKTRLLNAEEFAATRLEPKRVDGGEPPLDFWPYVEAIPAEDFAHADCRAGQVSHVYRMGDQYEHVLINSQLRGLAMVIVIDLQQQRVYGHHLLDVSPLMAQADQKD</sequence>
<accession>A0ABV7VRZ1</accession>
<comment type="caution">
    <text evidence="1">The sequence shown here is derived from an EMBL/GenBank/DDBJ whole genome shotgun (WGS) entry which is preliminary data.</text>
</comment>
<name>A0ABV7VRZ1_9GAMM</name>
<evidence type="ECO:0000313" key="2">
    <source>
        <dbReference type="Proteomes" id="UP001595722"/>
    </source>
</evidence>
<protein>
    <submittedName>
        <fullName evidence="1">Uncharacterized protein</fullName>
    </submittedName>
</protein>
<keyword evidence="2" id="KW-1185">Reference proteome</keyword>
<evidence type="ECO:0000313" key="1">
    <source>
        <dbReference type="EMBL" id="MFC3679521.1"/>
    </source>
</evidence>
<proteinExistence type="predicted"/>
<dbReference type="EMBL" id="JBHRYB010000005">
    <property type="protein sequence ID" value="MFC3679521.1"/>
    <property type="molecule type" value="Genomic_DNA"/>
</dbReference>
<gene>
    <name evidence="1" type="ORF">ACFOMG_05270</name>
</gene>
<dbReference type="RefSeq" id="WP_376865231.1">
    <property type="nucleotide sequence ID" value="NZ_JBHRYB010000005.1"/>
</dbReference>